<gene>
    <name evidence="2" type="ORF">EUTSA_v10011839mg</name>
</gene>
<dbReference type="CDD" id="cd02947">
    <property type="entry name" value="TRX_family"/>
    <property type="match status" value="1"/>
</dbReference>
<evidence type="ECO:0000259" key="1">
    <source>
        <dbReference type="PROSITE" id="PS51352"/>
    </source>
</evidence>
<dbReference type="OMA" id="ITIVFKG"/>
<dbReference type="InterPro" id="IPR036249">
    <property type="entry name" value="Thioredoxin-like_sf"/>
</dbReference>
<dbReference type="GO" id="GO:0015035">
    <property type="term" value="F:protein-disulfide reductase activity"/>
    <property type="evidence" value="ECO:0007669"/>
    <property type="project" value="TreeGrafter"/>
</dbReference>
<proteinExistence type="predicted"/>
<name>V4KS09_EUTSA</name>
<dbReference type="OrthoDB" id="1113108at2759"/>
<dbReference type="PANTHER" id="PTHR45663">
    <property type="entry name" value="GEO12009P1"/>
    <property type="match status" value="1"/>
</dbReference>
<dbReference type="STRING" id="72664.V4KS09"/>
<dbReference type="EMBL" id="KI517809">
    <property type="protein sequence ID" value="ESQ30133.1"/>
    <property type="molecule type" value="Genomic_DNA"/>
</dbReference>
<dbReference type="PANTHER" id="PTHR45663:SF32">
    <property type="entry name" value="THIOREDOXIN FAMILY PROTEIN-RELATED"/>
    <property type="match status" value="1"/>
</dbReference>
<organism evidence="2 3">
    <name type="scientific">Eutrema salsugineum</name>
    <name type="common">Saltwater cress</name>
    <name type="synonym">Sisymbrium salsugineum</name>
    <dbReference type="NCBI Taxonomy" id="72664"/>
    <lineage>
        <taxon>Eukaryota</taxon>
        <taxon>Viridiplantae</taxon>
        <taxon>Streptophyta</taxon>
        <taxon>Embryophyta</taxon>
        <taxon>Tracheophyta</taxon>
        <taxon>Spermatophyta</taxon>
        <taxon>Magnoliopsida</taxon>
        <taxon>eudicotyledons</taxon>
        <taxon>Gunneridae</taxon>
        <taxon>Pentapetalae</taxon>
        <taxon>rosids</taxon>
        <taxon>malvids</taxon>
        <taxon>Brassicales</taxon>
        <taxon>Brassicaceae</taxon>
        <taxon>Eutremeae</taxon>
        <taxon>Eutrema</taxon>
    </lineage>
</organism>
<dbReference type="InterPro" id="IPR013766">
    <property type="entry name" value="Thioredoxin_domain"/>
</dbReference>
<dbReference type="PROSITE" id="PS51352">
    <property type="entry name" value="THIOREDOXIN_2"/>
    <property type="match status" value="1"/>
</dbReference>
<dbReference type="KEGG" id="eus:EUTSA_v10011839mg"/>
<dbReference type="AlphaFoldDB" id="V4KS09"/>
<dbReference type="eggNOG" id="KOG0910">
    <property type="taxonomic scope" value="Eukaryota"/>
</dbReference>
<dbReference type="GO" id="GO:0005737">
    <property type="term" value="C:cytoplasm"/>
    <property type="evidence" value="ECO:0007669"/>
    <property type="project" value="TreeGrafter"/>
</dbReference>
<dbReference type="Gene3D" id="3.40.30.10">
    <property type="entry name" value="Glutaredoxin"/>
    <property type="match status" value="1"/>
</dbReference>
<dbReference type="Pfam" id="PF00085">
    <property type="entry name" value="Thioredoxin"/>
    <property type="match status" value="1"/>
</dbReference>
<dbReference type="Gramene" id="ESQ30133">
    <property type="protein sequence ID" value="ESQ30133"/>
    <property type="gene ID" value="EUTSA_v10011839mg"/>
</dbReference>
<reference evidence="2 3" key="1">
    <citation type="journal article" date="2013" name="Front. Plant Sci.">
        <title>The Reference Genome of the Halophytic Plant Eutrema salsugineum.</title>
        <authorList>
            <person name="Yang R."/>
            <person name="Jarvis D.E."/>
            <person name="Chen H."/>
            <person name="Beilstein M.A."/>
            <person name="Grimwood J."/>
            <person name="Jenkins J."/>
            <person name="Shu S."/>
            <person name="Prochnik S."/>
            <person name="Xin M."/>
            <person name="Ma C."/>
            <person name="Schmutz J."/>
            <person name="Wing R.A."/>
            <person name="Mitchell-Olds T."/>
            <person name="Schumaker K.S."/>
            <person name="Wang X."/>
        </authorList>
    </citation>
    <scope>NUCLEOTIDE SEQUENCE [LARGE SCALE GENOMIC DNA]</scope>
</reference>
<feature type="domain" description="Thioredoxin" evidence="1">
    <location>
        <begin position="43"/>
        <end position="159"/>
    </location>
</feature>
<evidence type="ECO:0000313" key="3">
    <source>
        <dbReference type="Proteomes" id="UP000030689"/>
    </source>
</evidence>
<evidence type="ECO:0000313" key="2">
    <source>
        <dbReference type="EMBL" id="ESQ30133.1"/>
    </source>
</evidence>
<sequence>MVQIRVMSRLAIIVTCLVCLGFNVGMCSDSDLLIKTYVSSSLPSNNDFIYSAKLMAIDSVTESEWDSLVIQSEVPVMVMFTAKWCDPCRMMRSIMDAMASNLTGRFKFYVVDFEQEESIVSRYNVFALPTNIVFKGGEEVARVVGFNVRRVRELVDKYV</sequence>
<protein>
    <recommendedName>
        <fullName evidence="1">Thioredoxin domain-containing protein</fullName>
    </recommendedName>
</protein>
<keyword evidence="3" id="KW-1185">Reference proteome</keyword>
<accession>V4KS09</accession>
<dbReference type="SUPFAM" id="SSF52833">
    <property type="entry name" value="Thioredoxin-like"/>
    <property type="match status" value="1"/>
</dbReference>
<dbReference type="Proteomes" id="UP000030689">
    <property type="component" value="Unassembled WGS sequence"/>
</dbReference>